<sequence>MVARTPPRQKNLIMVAPLNPILIRETVKKVDQCMERLQELQYTVTGGTNRSTRGYLKTSLRCKQESVRIRSGTSKKSPTGKFSAGATGEWRRMSLTAMLVGETVGEILQASKFAKETVETMSKYPTKSASDDPKTPVTLRGRQRPNPENTGLEARRKREKQHLFRIIRSGSSTPTLRRARSRINFKVSPPRKAEFHKENCTAAGSRYLANRVSPKNRPWVKKTVLFPNPLFHSSPNSQHQKFCKTKSPIIAKKNNKQTPHKFLIKSPPSATSKFQVKIKSPVVTISPPRPTAVTKKSPVKLLSTASKLRRSLSPYRLANRMVSPLRSRRNVQKKSDVIMMSGLKQRPTLMMPMRFSARNNDL</sequence>
<dbReference type="GO" id="GO:0005875">
    <property type="term" value="C:microtubule associated complex"/>
    <property type="evidence" value="ECO:0007669"/>
    <property type="project" value="TreeGrafter"/>
</dbReference>
<feature type="region of interest" description="Disordered" evidence="1">
    <location>
        <begin position="66"/>
        <end position="85"/>
    </location>
</feature>
<evidence type="ECO:0000313" key="2">
    <source>
        <dbReference type="EMBL" id="GMG99717.1"/>
    </source>
</evidence>
<dbReference type="GO" id="GO:0009574">
    <property type="term" value="C:preprophase band"/>
    <property type="evidence" value="ECO:0007669"/>
    <property type="project" value="TreeGrafter"/>
</dbReference>
<dbReference type="PANTHER" id="PTHR35728">
    <property type="entry name" value="MICROTUBULE-BINDING PROTEIN TANGLED-RELATED"/>
    <property type="match status" value="1"/>
</dbReference>
<dbReference type="InterPro" id="IPR044709">
    <property type="entry name" value="TAN1"/>
</dbReference>
<evidence type="ECO:0000313" key="3">
    <source>
        <dbReference type="Proteomes" id="UP001279734"/>
    </source>
</evidence>
<dbReference type="GO" id="GO:0008017">
    <property type="term" value="F:microtubule binding"/>
    <property type="evidence" value="ECO:0007669"/>
    <property type="project" value="InterPro"/>
</dbReference>
<dbReference type="PANTHER" id="PTHR35728:SF1">
    <property type="entry name" value="MICROTUBULE-BINDING PROTEIN TANGLED-RELATED"/>
    <property type="match status" value="1"/>
</dbReference>
<name>A0AAD3RXN5_NEPGR</name>
<reference evidence="2" key="1">
    <citation type="submission" date="2023-05" db="EMBL/GenBank/DDBJ databases">
        <title>Nepenthes gracilis genome sequencing.</title>
        <authorList>
            <person name="Fukushima K."/>
        </authorList>
    </citation>
    <scope>NUCLEOTIDE SEQUENCE</scope>
    <source>
        <strain evidence="2">SING2019-196</strain>
    </source>
</reference>
<evidence type="ECO:0008006" key="4">
    <source>
        <dbReference type="Google" id="ProtNLM"/>
    </source>
</evidence>
<organism evidence="2 3">
    <name type="scientific">Nepenthes gracilis</name>
    <name type="common">Slender pitcher plant</name>
    <dbReference type="NCBI Taxonomy" id="150966"/>
    <lineage>
        <taxon>Eukaryota</taxon>
        <taxon>Viridiplantae</taxon>
        <taxon>Streptophyta</taxon>
        <taxon>Embryophyta</taxon>
        <taxon>Tracheophyta</taxon>
        <taxon>Spermatophyta</taxon>
        <taxon>Magnoliopsida</taxon>
        <taxon>eudicotyledons</taxon>
        <taxon>Gunneridae</taxon>
        <taxon>Pentapetalae</taxon>
        <taxon>Caryophyllales</taxon>
        <taxon>Nepenthaceae</taxon>
        <taxon>Nepenthes</taxon>
    </lineage>
</organism>
<dbReference type="AlphaFoldDB" id="A0AAD3RXN5"/>
<evidence type="ECO:0000256" key="1">
    <source>
        <dbReference type="SAM" id="MobiDB-lite"/>
    </source>
</evidence>
<proteinExistence type="predicted"/>
<comment type="caution">
    <text evidence="2">The sequence shown here is derived from an EMBL/GenBank/DDBJ whole genome shotgun (WGS) entry which is preliminary data.</text>
</comment>
<accession>A0AAD3RXN5</accession>
<dbReference type="GO" id="GO:2000694">
    <property type="term" value="P:regulation of phragmoplast microtubule organization"/>
    <property type="evidence" value="ECO:0007669"/>
    <property type="project" value="InterPro"/>
</dbReference>
<dbReference type="EMBL" id="BSYO01000001">
    <property type="protein sequence ID" value="GMG99717.1"/>
    <property type="molecule type" value="Genomic_DNA"/>
</dbReference>
<dbReference type="Proteomes" id="UP001279734">
    <property type="component" value="Unassembled WGS sequence"/>
</dbReference>
<feature type="region of interest" description="Disordered" evidence="1">
    <location>
        <begin position="121"/>
        <end position="159"/>
    </location>
</feature>
<gene>
    <name evidence="2" type="ORF">Nepgr_001557</name>
</gene>
<keyword evidence="3" id="KW-1185">Reference proteome</keyword>
<protein>
    <recommendedName>
        <fullName evidence="4">Microtubule-binding protein TANGLED</fullName>
    </recommendedName>
</protein>
<dbReference type="GO" id="GO:0000911">
    <property type="term" value="P:cytokinesis by cell plate formation"/>
    <property type="evidence" value="ECO:0007669"/>
    <property type="project" value="TreeGrafter"/>
</dbReference>